<dbReference type="RefSeq" id="WP_051239573.1">
    <property type="nucleotide sequence ID" value="NZ_AULI01000001.1"/>
</dbReference>
<dbReference type="Pfam" id="PF10612">
    <property type="entry name" value="Spore-coat_CotZ"/>
    <property type="match status" value="1"/>
</dbReference>
<proteinExistence type="predicted"/>
<keyword evidence="2" id="KW-1185">Reference proteome</keyword>
<evidence type="ECO:0008006" key="3">
    <source>
        <dbReference type="Google" id="ProtNLM"/>
    </source>
</evidence>
<dbReference type="AlphaFoldDB" id="A0A0A5GLC0"/>
<accession>A0A0A5GLC0</accession>
<organism evidence="1 2">
    <name type="scientific">Pontibacillus halophilus JSM 076056 = DSM 19796</name>
    <dbReference type="NCBI Taxonomy" id="1385510"/>
    <lineage>
        <taxon>Bacteria</taxon>
        <taxon>Bacillati</taxon>
        <taxon>Bacillota</taxon>
        <taxon>Bacilli</taxon>
        <taxon>Bacillales</taxon>
        <taxon>Bacillaceae</taxon>
        <taxon>Pontibacillus</taxon>
    </lineage>
</organism>
<dbReference type="InterPro" id="IPR019593">
    <property type="entry name" value="Spore_coat_protein_Z/Y"/>
</dbReference>
<dbReference type="STRING" id="1385510.GCA_000425205_00299"/>
<protein>
    <recommendedName>
        <fullName evidence="3">Spore coat protein</fullName>
    </recommendedName>
</protein>
<gene>
    <name evidence="1" type="ORF">N781_00895</name>
</gene>
<comment type="caution">
    <text evidence="1">The sequence shown here is derived from an EMBL/GenBank/DDBJ whole genome shotgun (WGS) entry which is preliminary data.</text>
</comment>
<dbReference type="Proteomes" id="UP000030528">
    <property type="component" value="Unassembled WGS sequence"/>
</dbReference>
<name>A0A0A5GLC0_9BACI</name>
<evidence type="ECO:0000313" key="1">
    <source>
        <dbReference type="EMBL" id="KGX94061.1"/>
    </source>
</evidence>
<sequence>MSCKNERCVCEKVRLIADAQDQVNDHCCTSSCERSIDELLSPTSSDKNTIPFLLLCGCESKFPGKPFFGTGVKVDDGCFKTVHSPFFRVKKFVEGTECCAILELLFPHDRSDCKHRGFRRFARSGICLEVDLSCFTGITCFPAVNADNSNTMRGCDLDAAMDLIEDMRDDL</sequence>
<dbReference type="eggNOG" id="ENOG50347XU">
    <property type="taxonomic scope" value="Bacteria"/>
</dbReference>
<dbReference type="EMBL" id="AVPE01000001">
    <property type="protein sequence ID" value="KGX94061.1"/>
    <property type="molecule type" value="Genomic_DNA"/>
</dbReference>
<reference evidence="1 2" key="1">
    <citation type="submission" date="2013-08" db="EMBL/GenBank/DDBJ databases">
        <authorList>
            <person name="Huang J."/>
            <person name="Wang G."/>
        </authorList>
    </citation>
    <scope>NUCLEOTIDE SEQUENCE [LARGE SCALE GENOMIC DNA]</scope>
    <source>
        <strain evidence="1 2">JSM 076056</strain>
    </source>
</reference>
<evidence type="ECO:0000313" key="2">
    <source>
        <dbReference type="Proteomes" id="UP000030528"/>
    </source>
</evidence>